<dbReference type="EMBL" id="BPLQ01011207">
    <property type="protein sequence ID" value="GIY56648.1"/>
    <property type="molecule type" value="Genomic_DNA"/>
</dbReference>
<keyword evidence="2" id="KW-1185">Reference proteome</keyword>
<accession>A0AAV4UFV1</accession>
<gene>
    <name evidence="1" type="ORF">CDAR_98511</name>
</gene>
<protein>
    <submittedName>
        <fullName evidence="1">Uncharacterized protein</fullName>
    </submittedName>
</protein>
<dbReference type="AlphaFoldDB" id="A0AAV4UFV1"/>
<reference evidence="1 2" key="1">
    <citation type="submission" date="2021-06" db="EMBL/GenBank/DDBJ databases">
        <title>Caerostris darwini draft genome.</title>
        <authorList>
            <person name="Kono N."/>
            <person name="Arakawa K."/>
        </authorList>
    </citation>
    <scope>NUCLEOTIDE SEQUENCE [LARGE SCALE GENOMIC DNA]</scope>
</reference>
<name>A0AAV4UFV1_9ARAC</name>
<proteinExistence type="predicted"/>
<comment type="caution">
    <text evidence="1">The sequence shown here is derived from an EMBL/GenBank/DDBJ whole genome shotgun (WGS) entry which is preliminary data.</text>
</comment>
<evidence type="ECO:0000313" key="2">
    <source>
        <dbReference type="Proteomes" id="UP001054837"/>
    </source>
</evidence>
<dbReference type="Proteomes" id="UP001054837">
    <property type="component" value="Unassembled WGS sequence"/>
</dbReference>
<sequence>MAGFLRERYLRKAIIRPRGTTAAGSSFSGSQSEIGAQAHAIVWAPPTEERIFIYRLIGLGPDVRIGGEKAGTRSGKAHIHTPVLSELSPLGRVAGEVRILNYPAFAVNTKRRSENNRIEV</sequence>
<evidence type="ECO:0000313" key="1">
    <source>
        <dbReference type="EMBL" id="GIY56648.1"/>
    </source>
</evidence>
<organism evidence="1 2">
    <name type="scientific">Caerostris darwini</name>
    <dbReference type="NCBI Taxonomy" id="1538125"/>
    <lineage>
        <taxon>Eukaryota</taxon>
        <taxon>Metazoa</taxon>
        <taxon>Ecdysozoa</taxon>
        <taxon>Arthropoda</taxon>
        <taxon>Chelicerata</taxon>
        <taxon>Arachnida</taxon>
        <taxon>Araneae</taxon>
        <taxon>Araneomorphae</taxon>
        <taxon>Entelegynae</taxon>
        <taxon>Araneoidea</taxon>
        <taxon>Araneidae</taxon>
        <taxon>Caerostris</taxon>
    </lineage>
</organism>